<reference evidence="8 9" key="1">
    <citation type="journal article" date="2023" name="Insect Mol. Biol.">
        <title>Genome sequencing provides insights into the evolution of gene families encoding plant cell wall-degrading enzymes in longhorned beetles.</title>
        <authorList>
            <person name="Shin N.R."/>
            <person name="Okamura Y."/>
            <person name="Kirsch R."/>
            <person name="Pauchet Y."/>
        </authorList>
    </citation>
    <scope>NUCLEOTIDE SEQUENCE [LARGE SCALE GENOMIC DNA]</scope>
    <source>
        <strain evidence="8">EAD_L_NR</strain>
    </source>
</reference>
<dbReference type="PANTHER" id="PTHR31633">
    <property type="entry name" value="H/ACA RIBONUCLEOPROTEIN COMPLEX NON-CORE SUBUNIT NAF1"/>
    <property type="match status" value="1"/>
</dbReference>
<comment type="caution">
    <text evidence="8">The sequence shown here is derived from an EMBL/GenBank/DDBJ whole genome shotgun (WGS) entry which is preliminary data.</text>
</comment>
<dbReference type="Proteomes" id="UP001159042">
    <property type="component" value="Unassembled WGS sequence"/>
</dbReference>
<keyword evidence="6" id="KW-0539">Nucleus</keyword>
<dbReference type="InterPro" id="IPR007504">
    <property type="entry name" value="H/ACA_rnp_Gar1/Naf1"/>
</dbReference>
<feature type="compositionally biased region" description="Low complexity" evidence="7">
    <location>
        <begin position="1"/>
        <end position="18"/>
    </location>
</feature>
<name>A0AAV8VLC0_9CUCU</name>
<keyword evidence="5" id="KW-0694">RNA-binding</keyword>
<evidence type="ECO:0000256" key="1">
    <source>
        <dbReference type="ARBA" id="ARBA00004123"/>
    </source>
</evidence>
<evidence type="ECO:0000256" key="7">
    <source>
        <dbReference type="SAM" id="MobiDB-lite"/>
    </source>
</evidence>
<feature type="region of interest" description="Disordered" evidence="7">
    <location>
        <begin position="167"/>
        <end position="243"/>
    </location>
</feature>
<keyword evidence="3" id="KW-0698">rRNA processing</keyword>
<evidence type="ECO:0000256" key="2">
    <source>
        <dbReference type="ARBA" id="ARBA00022517"/>
    </source>
</evidence>
<dbReference type="EMBL" id="JANEYG010000059">
    <property type="protein sequence ID" value="KAJ8915043.1"/>
    <property type="molecule type" value="Genomic_DNA"/>
</dbReference>
<evidence type="ECO:0000256" key="3">
    <source>
        <dbReference type="ARBA" id="ARBA00022552"/>
    </source>
</evidence>
<evidence type="ECO:0000313" key="8">
    <source>
        <dbReference type="EMBL" id="KAJ8915043.1"/>
    </source>
</evidence>
<dbReference type="InterPro" id="IPR040309">
    <property type="entry name" value="Naf1"/>
</dbReference>
<accession>A0AAV8VLC0</accession>
<evidence type="ECO:0000256" key="4">
    <source>
        <dbReference type="ARBA" id="ARBA00022553"/>
    </source>
</evidence>
<sequence length="550" mass="61003">MSDNGDTNLNNLNIPNPTQACTGIVSDAENNPVNDKIAGATETGEAEGLDRVVNLKKQNMLEPETSTDQNLHTSCQNIQQEVEASTKPAILGESDIKCDIYSAVDVENATDSFKEKTKGAVNAEATTSTDALVHKVKELDIHGAVRRNESAVVINKQTDSLKNLMAYESSSEDEYEVEANSESKTDDKTASESESSSDSDDSVSDSELDSDDCLTESDLSSDEDENVAGCKTPVISKDQPKAPEDATLKIYTENTADDLPPIKDVSNLDIDVEKEEFLHMGHIEAIIGNLITVEALPGIPAYDLDTCLFIEDKAVKKPFGAVYDVIGPVAAPVYCVRFQSITDVANFNLVRGMKVFCAPKSKHTKYVFVRELMKIKGSDASWVGDVELPPEIAAQLSDDECPSETQEPRKPLKRRHDSQERHKRFEETMNRCNTLKSRTARLIDSRRHVPRMTQFDHYSDPVQTALLNDMSRRDMRLPPTLLFDPTVPPPGFYNFYRNEAAGNSMPGERQQPMTPQRTTRCHAIFRQRQDYHLNGNYNGEQGPGSSFLPD</sequence>
<dbReference type="GO" id="GO:0005634">
    <property type="term" value="C:nucleus"/>
    <property type="evidence" value="ECO:0007669"/>
    <property type="project" value="UniProtKB-SubCell"/>
</dbReference>
<dbReference type="GO" id="GO:0000493">
    <property type="term" value="P:box H/ACA snoRNP assembly"/>
    <property type="evidence" value="ECO:0007669"/>
    <property type="project" value="InterPro"/>
</dbReference>
<dbReference type="InterPro" id="IPR038664">
    <property type="entry name" value="Gar1/Naf1_Cbf5-bd_sf"/>
</dbReference>
<keyword evidence="9" id="KW-1185">Reference proteome</keyword>
<feature type="region of interest" description="Disordered" evidence="7">
    <location>
        <begin position="394"/>
        <end position="424"/>
    </location>
</feature>
<keyword evidence="2" id="KW-0690">Ribosome biogenesis</keyword>
<dbReference type="GO" id="GO:0005732">
    <property type="term" value="C:sno(s)RNA-containing ribonucleoprotein complex"/>
    <property type="evidence" value="ECO:0007669"/>
    <property type="project" value="InterPro"/>
</dbReference>
<proteinExistence type="predicted"/>
<comment type="subcellular location">
    <subcellularLocation>
        <location evidence="1">Nucleus</location>
    </subcellularLocation>
</comment>
<feature type="compositionally biased region" description="Acidic residues" evidence="7">
    <location>
        <begin position="170"/>
        <end position="179"/>
    </location>
</feature>
<dbReference type="PANTHER" id="PTHR31633:SF1">
    <property type="entry name" value="H_ACA RIBONUCLEOPROTEIN COMPLEX NON-CORE SUBUNIT NAF1"/>
    <property type="match status" value="1"/>
</dbReference>
<dbReference type="GO" id="GO:0006364">
    <property type="term" value="P:rRNA processing"/>
    <property type="evidence" value="ECO:0007669"/>
    <property type="project" value="UniProtKB-KW"/>
</dbReference>
<dbReference type="AlphaFoldDB" id="A0AAV8VLC0"/>
<organism evidence="8 9">
    <name type="scientific">Exocentrus adspersus</name>
    <dbReference type="NCBI Taxonomy" id="1586481"/>
    <lineage>
        <taxon>Eukaryota</taxon>
        <taxon>Metazoa</taxon>
        <taxon>Ecdysozoa</taxon>
        <taxon>Arthropoda</taxon>
        <taxon>Hexapoda</taxon>
        <taxon>Insecta</taxon>
        <taxon>Pterygota</taxon>
        <taxon>Neoptera</taxon>
        <taxon>Endopterygota</taxon>
        <taxon>Coleoptera</taxon>
        <taxon>Polyphaga</taxon>
        <taxon>Cucujiformia</taxon>
        <taxon>Chrysomeloidea</taxon>
        <taxon>Cerambycidae</taxon>
        <taxon>Lamiinae</taxon>
        <taxon>Acanthocinini</taxon>
        <taxon>Exocentrus</taxon>
    </lineage>
</organism>
<evidence type="ECO:0000256" key="5">
    <source>
        <dbReference type="ARBA" id="ARBA00022884"/>
    </source>
</evidence>
<feature type="compositionally biased region" description="Acidic residues" evidence="7">
    <location>
        <begin position="195"/>
        <end position="226"/>
    </location>
</feature>
<feature type="region of interest" description="Disordered" evidence="7">
    <location>
        <begin position="1"/>
        <end position="45"/>
    </location>
</feature>
<dbReference type="GO" id="GO:0001522">
    <property type="term" value="P:pseudouridine synthesis"/>
    <property type="evidence" value="ECO:0007669"/>
    <property type="project" value="InterPro"/>
</dbReference>
<evidence type="ECO:0000313" key="9">
    <source>
        <dbReference type="Proteomes" id="UP001159042"/>
    </source>
</evidence>
<protein>
    <submittedName>
        <fullName evidence="8">Uncharacterized protein</fullName>
    </submittedName>
</protein>
<dbReference type="GO" id="GO:0003723">
    <property type="term" value="F:RNA binding"/>
    <property type="evidence" value="ECO:0007669"/>
    <property type="project" value="UniProtKB-KW"/>
</dbReference>
<dbReference type="Gene3D" id="2.40.10.230">
    <property type="entry name" value="Probable tRNA pseudouridine synthase domain"/>
    <property type="match status" value="1"/>
</dbReference>
<dbReference type="Pfam" id="PF04410">
    <property type="entry name" value="Gar1"/>
    <property type="match status" value="1"/>
</dbReference>
<feature type="compositionally biased region" description="Basic and acidic residues" evidence="7">
    <location>
        <begin position="181"/>
        <end position="191"/>
    </location>
</feature>
<keyword evidence="4" id="KW-0597">Phosphoprotein</keyword>
<gene>
    <name evidence="8" type="ORF">NQ315_016018</name>
</gene>
<evidence type="ECO:0000256" key="6">
    <source>
        <dbReference type="ARBA" id="ARBA00023242"/>
    </source>
</evidence>